<accession>A0A1G9BN05</accession>
<dbReference type="EMBL" id="FNFL01000006">
    <property type="protein sequence ID" value="SDK40862.1"/>
    <property type="molecule type" value="Genomic_DNA"/>
</dbReference>
<comment type="cofactor">
    <cofactor evidence="1 3">
        <name>a divalent metal cation</name>
        <dbReference type="ChEBI" id="CHEBI:60240"/>
    </cofactor>
</comment>
<organism evidence="4 5">
    <name type="scientific">Sediminibacillus albus</name>
    <dbReference type="NCBI Taxonomy" id="407036"/>
    <lineage>
        <taxon>Bacteria</taxon>
        <taxon>Bacillati</taxon>
        <taxon>Bacillota</taxon>
        <taxon>Bacilli</taxon>
        <taxon>Bacillales</taxon>
        <taxon>Bacillaceae</taxon>
        <taxon>Sediminibacillus</taxon>
    </lineage>
</organism>
<proteinExistence type="inferred from homology"/>
<feature type="site" description="Important for substrate specificity" evidence="3">
    <location>
        <position position="12"/>
    </location>
</feature>
<keyword evidence="5" id="KW-1185">Reference proteome</keyword>
<evidence type="ECO:0000313" key="5">
    <source>
        <dbReference type="Proteomes" id="UP000198694"/>
    </source>
</evidence>
<evidence type="ECO:0000256" key="3">
    <source>
        <dbReference type="HAMAP-Rule" id="MF_00528"/>
    </source>
</evidence>
<dbReference type="STRING" id="407036.SAMN05216243_3035"/>
<dbReference type="NCBIfam" id="TIGR00172">
    <property type="entry name" value="maf"/>
    <property type="match status" value="1"/>
</dbReference>
<feature type="site" description="Important for substrate specificity" evidence="3">
    <location>
        <position position="69"/>
    </location>
</feature>
<comment type="catalytic activity">
    <reaction evidence="3">
        <text>dTTP + H2O = dTMP + diphosphate + H(+)</text>
        <dbReference type="Rhea" id="RHEA:28534"/>
        <dbReference type="ChEBI" id="CHEBI:15377"/>
        <dbReference type="ChEBI" id="CHEBI:15378"/>
        <dbReference type="ChEBI" id="CHEBI:33019"/>
        <dbReference type="ChEBI" id="CHEBI:37568"/>
        <dbReference type="ChEBI" id="CHEBI:63528"/>
        <dbReference type="EC" id="3.6.1.9"/>
    </reaction>
</comment>
<gene>
    <name evidence="4" type="ORF">SAMN05216243_3035</name>
</gene>
<keyword evidence="2 3" id="KW-0378">Hydrolase</keyword>
<evidence type="ECO:0000256" key="1">
    <source>
        <dbReference type="ARBA" id="ARBA00001968"/>
    </source>
</evidence>
<dbReference type="EC" id="3.6.1.9" evidence="3"/>
<name>A0A1G9BN05_9BACI</name>
<dbReference type="RefSeq" id="WP_093215927.1">
    <property type="nucleotide sequence ID" value="NZ_FNFL01000006.1"/>
</dbReference>
<evidence type="ECO:0000313" key="4">
    <source>
        <dbReference type="EMBL" id="SDK40862.1"/>
    </source>
</evidence>
<dbReference type="Proteomes" id="UP000198694">
    <property type="component" value="Unassembled WGS sequence"/>
</dbReference>
<keyword evidence="3" id="KW-0546">Nucleotide metabolism</keyword>
<dbReference type="AlphaFoldDB" id="A0A1G9BN05"/>
<feature type="site" description="Important for substrate specificity" evidence="3">
    <location>
        <position position="151"/>
    </location>
</feature>
<keyword evidence="3" id="KW-0963">Cytoplasm</keyword>
<dbReference type="PANTHER" id="PTHR43213:SF5">
    <property type="entry name" value="BIFUNCTIONAL DTTP_UTP PYROPHOSPHATASE_METHYLTRANSFERASE PROTEIN-RELATED"/>
    <property type="match status" value="1"/>
</dbReference>
<feature type="active site" description="Proton acceptor" evidence="3">
    <location>
        <position position="68"/>
    </location>
</feature>
<comment type="subcellular location">
    <subcellularLocation>
        <location evidence="3">Cytoplasm</location>
    </subcellularLocation>
</comment>
<reference evidence="4 5" key="1">
    <citation type="submission" date="2016-10" db="EMBL/GenBank/DDBJ databases">
        <authorList>
            <person name="de Groot N.N."/>
        </authorList>
    </citation>
    <scope>NUCLEOTIDE SEQUENCE [LARGE SCALE GENOMIC DNA]</scope>
    <source>
        <strain evidence="4 5">CGMCC 1.6502</strain>
    </source>
</reference>
<dbReference type="HAMAP" id="MF_00528">
    <property type="entry name" value="Maf"/>
    <property type="match status" value="1"/>
</dbReference>
<dbReference type="PIRSF" id="PIRSF006305">
    <property type="entry name" value="Maf"/>
    <property type="match status" value="1"/>
</dbReference>
<dbReference type="GO" id="GO:0009117">
    <property type="term" value="P:nucleotide metabolic process"/>
    <property type="evidence" value="ECO:0007669"/>
    <property type="project" value="UniProtKB-KW"/>
</dbReference>
<comment type="function">
    <text evidence="3">Nucleoside triphosphate pyrophosphatase that hydrolyzes dTTP and UTP. May have a dual role in cell division arrest and in preventing the incorporation of modified nucleotides into cellular nucleic acids.</text>
</comment>
<dbReference type="GO" id="GO:0036218">
    <property type="term" value="F:dTTP diphosphatase activity"/>
    <property type="evidence" value="ECO:0007669"/>
    <property type="project" value="RHEA"/>
</dbReference>
<dbReference type="Gene3D" id="3.90.950.10">
    <property type="match status" value="1"/>
</dbReference>
<dbReference type="CDD" id="cd00555">
    <property type="entry name" value="Maf"/>
    <property type="match status" value="1"/>
</dbReference>
<dbReference type="GO" id="GO:0036221">
    <property type="term" value="F:UTP diphosphatase activity"/>
    <property type="evidence" value="ECO:0007669"/>
    <property type="project" value="RHEA"/>
</dbReference>
<dbReference type="InterPro" id="IPR003697">
    <property type="entry name" value="Maf-like"/>
</dbReference>
<sequence>MAQLILASGSPRRKALLKQAGLAFTVNVPQVDEKSIKEKDPERLVKKLAILKGESLPLKQGQVLLSADTVVSHQREILTKPEDEKEAFAMLSRLNGDTHEVFTGVSIRSYEEEIVFAVCTRVRFWYMSTAELVAYIQTGEPFDKAGGYGIQGRGALLVKEISGDYFNVVGLPLSTVVRKLKPFGIFPYHLGS</sequence>
<comment type="caution">
    <text evidence="3">Lacks conserved residue(s) required for the propagation of feature annotation.</text>
</comment>
<protein>
    <recommendedName>
        <fullName evidence="3">dTTP/UTP pyrophosphatase</fullName>
        <shortName evidence="3">dTTPase/UTPase</shortName>
        <ecNumber evidence="3">3.6.1.9</ecNumber>
    </recommendedName>
    <alternativeName>
        <fullName evidence="3">Nucleoside triphosphate pyrophosphatase</fullName>
    </alternativeName>
    <alternativeName>
        <fullName evidence="3">Nucleotide pyrophosphatase</fullName>
        <shortName evidence="3">Nucleotide PPase</shortName>
    </alternativeName>
</protein>
<comment type="catalytic activity">
    <reaction evidence="3">
        <text>UTP + H2O = UMP + diphosphate + H(+)</text>
        <dbReference type="Rhea" id="RHEA:29395"/>
        <dbReference type="ChEBI" id="CHEBI:15377"/>
        <dbReference type="ChEBI" id="CHEBI:15378"/>
        <dbReference type="ChEBI" id="CHEBI:33019"/>
        <dbReference type="ChEBI" id="CHEBI:46398"/>
        <dbReference type="ChEBI" id="CHEBI:57865"/>
        <dbReference type="EC" id="3.6.1.9"/>
    </reaction>
</comment>
<dbReference type="PANTHER" id="PTHR43213">
    <property type="entry name" value="BIFUNCTIONAL DTTP/UTP PYROPHOSPHATASE/METHYLTRANSFERASE PROTEIN-RELATED"/>
    <property type="match status" value="1"/>
</dbReference>
<dbReference type="Pfam" id="PF02545">
    <property type="entry name" value="Maf"/>
    <property type="match status" value="1"/>
</dbReference>
<dbReference type="OrthoDB" id="9807767at2"/>
<dbReference type="GO" id="GO:0005737">
    <property type="term" value="C:cytoplasm"/>
    <property type="evidence" value="ECO:0007669"/>
    <property type="project" value="UniProtKB-SubCell"/>
</dbReference>
<dbReference type="SUPFAM" id="SSF52972">
    <property type="entry name" value="ITPase-like"/>
    <property type="match status" value="1"/>
</dbReference>
<dbReference type="InterPro" id="IPR029001">
    <property type="entry name" value="ITPase-like_fam"/>
</dbReference>
<evidence type="ECO:0000256" key="2">
    <source>
        <dbReference type="ARBA" id="ARBA00022801"/>
    </source>
</evidence>
<comment type="similarity">
    <text evidence="3">Belongs to the Maf family. YhdE subfamily.</text>
</comment>